<sequence length="276" mass="31723">IFISSALVTADSQIASELVSKLGNSENGQKKLKEIINFPMSCDAGLKERVLSFQYVVLPLLGLLTRTAITNCTLEKHVDTIYKTIYQNLDSFLNKNVMKMLEKLVQRNSIVDKYVSIDALLSHERYSFIPSSLGVFFIIIVRFLAELLRRIKEASADEIMQKITLNLRELTTKYHQTIEQQWSSLSSTDPLNNSETRKYFFTILGNEIDEIDAVIEEFNNNERNISETYDITNESSDDDEKEHDNDFENISEISIIPTEKEILCDRPPYLPSLFDE</sequence>
<accession>A0A2N0NTN4</accession>
<feature type="non-terminal residue" evidence="2">
    <location>
        <position position="1"/>
    </location>
</feature>
<gene>
    <name evidence="2" type="ORF">RhiirA5_432268</name>
</gene>
<dbReference type="AlphaFoldDB" id="A0A2N0NTN4"/>
<comment type="caution">
    <text evidence="2">The sequence shown here is derived from an EMBL/GenBank/DDBJ whole genome shotgun (WGS) entry which is preliminary data.</text>
</comment>
<proteinExistence type="predicted"/>
<organism evidence="2 3">
    <name type="scientific">Rhizophagus irregularis</name>
    <dbReference type="NCBI Taxonomy" id="588596"/>
    <lineage>
        <taxon>Eukaryota</taxon>
        <taxon>Fungi</taxon>
        <taxon>Fungi incertae sedis</taxon>
        <taxon>Mucoromycota</taxon>
        <taxon>Glomeromycotina</taxon>
        <taxon>Glomeromycetes</taxon>
        <taxon>Glomerales</taxon>
        <taxon>Glomeraceae</taxon>
        <taxon>Rhizophagus</taxon>
    </lineage>
</organism>
<evidence type="ECO:0000313" key="3">
    <source>
        <dbReference type="Proteomes" id="UP000232722"/>
    </source>
</evidence>
<feature type="non-terminal residue" evidence="2">
    <location>
        <position position="276"/>
    </location>
</feature>
<evidence type="ECO:0000256" key="1">
    <source>
        <dbReference type="SAM" id="MobiDB-lite"/>
    </source>
</evidence>
<evidence type="ECO:0000313" key="2">
    <source>
        <dbReference type="EMBL" id="PKB97933.1"/>
    </source>
</evidence>
<feature type="region of interest" description="Disordered" evidence="1">
    <location>
        <begin position="226"/>
        <end position="249"/>
    </location>
</feature>
<feature type="compositionally biased region" description="Acidic residues" evidence="1">
    <location>
        <begin position="235"/>
        <end position="249"/>
    </location>
</feature>
<name>A0A2N0NTN4_9GLOM</name>
<reference evidence="2 3" key="2">
    <citation type="submission" date="2017-09" db="EMBL/GenBank/DDBJ databases">
        <title>Extensive intraspecific genome diversity in a model arbuscular mycorrhizal fungus.</title>
        <authorList>
            <person name="Chen E.C."/>
            <person name="Morin E."/>
            <person name="Beaudet D."/>
            <person name="Noel J."/>
            <person name="Ndikumana S."/>
            <person name="Charron P."/>
            <person name="St-Onge C."/>
            <person name="Giorgi J."/>
            <person name="Grigoriev I.V."/>
            <person name="Roux C."/>
            <person name="Martin F.M."/>
            <person name="Corradi N."/>
        </authorList>
    </citation>
    <scope>NUCLEOTIDE SEQUENCE [LARGE SCALE GENOMIC DNA]</scope>
    <source>
        <strain evidence="2 3">A5</strain>
    </source>
</reference>
<dbReference type="Proteomes" id="UP000232722">
    <property type="component" value="Unassembled WGS sequence"/>
</dbReference>
<reference evidence="2 3" key="1">
    <citation type="submission" date="2016-04" db="EMBL/GenBank/DDBJ databases">
        <title>Genome analyses suggest a sexual origin of heterokaryosis in a supposedly ancient asexual fungus.</title>
        <authorList>
            <person name="Ropars J."/>
            <person name="Sedzielewska K."/>
            <person name="Noel J."/>
            <person name="Charron P."/>
            <person name="Farinelli L."/>
            <person name="Marton T."/>
            <person name="Kruger M."/>
            <person name="Pelin A."/>
            <person name="Brachmann A."/>
            <person name="Corradi N."/>
        </authorList>
    </citation>
    <scope>NUCLEOTIDE SEQUENCE [LARGE SCALE GENOMIC DNA]</scope>
    <source>
        <strain evidence="2 3">A5</strain>
    </source>
</reference>
<protein>
    <submittedName>
        <fullName evidence="2">Uncharacterized protein</fullName>
    </submittedName>
</protein>
<dbReference type="EMBL" id="LLXJ01002913">
    <property type="protein sequence ID" value="PKB97933.1"/>
    <property type="molecule type" value="Genomic_DNA"/>
</dbReference>